<dbReference type="SUPFAM" id="SSF56601">
    <property type="entry name" value="beta-lactamase/transpeptidase-like"/>
    <property type="match status" value="1"/>
</dbReference>
<evidence type="ECO:0000256" key="1">
    <source>
        <dbReference type="ARBA" id="ARBA00001526"/>
    </source>
</evidence>
<dbReference type="PRINTS" id="PR00118">
    <property type="entry name" value="BLACTAMASEA"/>
</dbReference>
<dbReference type="AlphaFoldDB" id="A0A840YUD4"/>
<dbReference type="InterPro" id="IPR006311">
    <property type="entry name" value="TAT_signal"/>
</dbReference>
<comment type="caution">
    <text evidence="9">The sequence shown here is derived from an EMBL/GenBank/DDBJ whole genome shotgun (WGS) entry which is preliminary data.</text>
</comment>
<dbReference type="InterPro" id="IPR000871">
    <property type="entry name" value="Beta-lactam_class-A"/>
</dbReference>
<sequence>MLDRRTLLGRAALLGAATVAAGPASAFQAHRVSIFDVLQKDVGGRLGVAALDTGNGQRLVYNAMERFALCSTAKLPLAAAVLAASERGSVSLDKEVAYSEGDLLTHSPVTKAHLAQGKMTVGALIEAMLVESDNAAFNLLLPQIGGPRGATRFLQQTGDRTTRIDRPEPALNEVKGDDPRDTTTPLAMVELMQKVLLGSALDPADQHKLIGWMVECKTGLNRLRAGLPKGWKVGDKTGTGPNGEVNDVAIAIPPGRKPILIACYIDAPNLPPAKADAVQSQVGTLVGSLFANG</sequence>
<feature type="signal peptide" evidence="7">
    <location>
        <begin position="1"/>
        <end position="26"/>
    </location>
</feature>
<name>A0A840YUD4_9SPHN</name>
<dbReference type="PANTHER" id="PTHR35333:SF3">
    <property type="entry name" value="BETA-LACTAMASE-TYPE TRANSPEPTIDASE FOLD CONTAINING PROTEIN"/>
    <property type="match status" value="1"/>
</dbReference>
<dbReference type="PROSITE" id="PS51318">
    <property type="entry name" value="TAT"/>
    <property type="match status" value="1"/>
</dbReference>
<dbReference type="PROSITE" id="PS00146">
    <property type="entry name" value="BETA_LACTAMASE_A"/>
    <property type="match status" value="1"/>
</dbReference>
<dbReference type="RefSeq" id="WP_184000970.1">
    <property type="nucleotide sequence ID" value="NZ_BAABIF010000004.1"/>
</dbReference>
<dbReference type="EC" id="3.5.2.6" evidence="3 6"/>
<evidence type="ECO:0000259" key="8">
    <source>
        <dbReference type="Pfam" id="PF13354"/>
    </source>
</evidence>
<keyword evidence="4 6" id="KW-0378">Hydrolase</keyword>
<keyword evidence="5 6" id="KW-0046">Antibiotic resistance</keyword>
<feature type="domain" description="Beta-lactamase class A catalytic" evidence="8">
    <location>
        <begin position="47"/>
        <end position="262"/>
    </location>
</feature>
<dbReference type="GO" id="GO:0046677">
    <property type="term" value="P:response to antibiotic"/>
    <property type="evidence" value="ECO:0007669"/>
    <property type="project" value="UniProtKB-UniRule"/>
</dbReference>
<dbReference type="InterPro" id="IPR045155">
    <property type="entry name" value="Beta-lactam_cat"/>
</dbReference>
<evidence type="ECO:0000313" key="10">
    <source>
        <dbReference type="Proteomes" id="UP000554342"/>
    </source>
</evidence>
<accession>A0A840YUD4</accession>
<evidence type="ECO:0000256" key="5">
    <source>
        <dbReference type="ARBA" id="ARBA00023251"/>
    </source>
</evidence>
<dbReference type="Pfam" id="PF13354">
    <property type="entry name" value="Beta-lactamase2"/>
    <property type="match status" value="1"/>
</dbReference>
<evidence type="ECO:0000256" key="2">
    <source>
        <dbReference type="ARBA" id="ARBA00009009"/>
    </source>
</evidence>
<feature type="chain" id="PRO_5032457197" description="Beta-lactamase" evidence="7">
    <location>
        <begin position="27"/>
        <end position="293"/>
    </location>
</feature>
<dbReference type="GO" id="GO:0030655">
    <property type="term" value="P:beta-lactam antibiotic catabolic process"/>
    <property type="evidence" value="ECO:0007669"/>
    <property type="project" value="InterPro"/>
</dbReference>
<organism evidence="9 10">
    <name type="scientific">Stakelama sediminis</name>
    <dbReference type="NCBI Taxonomy" id="463200"/>
    <lineage>
        <taxon>Bacteria</taxon>
        <taxon>Pseudomonadati</taxon>
        <taxon>Pseudomonadota</taxon>
        <taxon>Alphaproteobacteria</taxon>
        <taxon>Sphingomonadales</taxon>
        <taxon>Sphingomonadaceae</taxon>
        <taxon>Stakelama</taxon>
    </lineage>
</organism>
<dbReference type="Proteomes" id="UP000554342">
    <property type="component" value="Unassembled WGS sequence"/>
</dbReference>
<keyword evidence="10" id="KW-1185">Reference proteome</keyword>
<evidence type="ECO:0000256" key="7">
    <source>
        <dbReference type="SAM" id="SignalP"/>
    </source>
</evidence>
<evidence type="ECO:0000256" key="6">
    <source>
        <dbReference type="RuleBase" id="RU361140"/>
    </source>
</evidence>
<dbReference type="NCBIfam" id="NF033103">
    <property type="entry name" value="bla_class_A"/>
    <property type="match status" value="1"/>
</dbReference>
<comment type="similarity">
    <text evidence="2 6">Belongs to the class-A beta-lactamase family.</text>
</comment>
<dbReference type="PANTHER" id="PTHR35333">
    <property type="entry name" value="BETA-LACTAMASE"/>
    <property type="match status" value="1"/>
</dbReference>
<dbReference type="InterPro" id="IPR023650">
    <property type="entry name" value="Beta-lactam_class-A_AS"/>
</dbReference>
<evidence type="ECO:0000256" key="4">
    <source>
        <dbReference type="ARBA" id="ARBA00022801"/>
    </source>
</evidence>
<protein>
    <recommendedName>
        <fullName evidence="3 6">Beta-lactamase</fullName>
        <ecNumber evidence="3 6">3.5.2.6</ecNumber>
    </recommendedName>
</protein>
<evidence type="ECO:0000256" key="3">
    <source>
        <dbReference type="ARBA" id="ARBA00012865"/>
    </source>
</evidence>
<keyword evidence="7" id="KW-0732">Signal</keyword>
<evidence type="ECO:0000313" key="9">
    <source>
        <dbReference type="EMBL" id="MBB5717164.1"/>
    </source>
</evidence>
<dbReference type="Gene3D" id="3.40.710.10">
    <property type="entry name" value="DD-peptidase/beta-lactamase superfamily"/>
    <property type="match status" value="1"/>
</dbReference>
<reference evidence="9 10" key="1">
    <citation type="submission" date="2020-08" db="EMBL/GenBank/DDBJ databases">
        <title>Genomic Encyclopedia of Type Strains, Phase IV (KMG-IV): sequencing the most valuable type-strain genomes for metagenomic binning, comparative biology and taxonomic classification.</title>
        <authorList>
            <person name="Goeker M."/>
        </authorList>
    </citation>
    <scope>NUCLEOTIDE SEQUENCE [LARGE SCALE GENOMIC DNA]</scope>
    <source>
        <strain evidence="9 10">DSM 27203</strain>
    </source>
</reference>
<proteinExistence type="inferred from homology"/>
<dbReference type="InterPro" id="IPR012338">
    <property type="entry name" value="Beta-lactam/transpept-like"/>
</dbReference>
<comment type="catalytic activity">
    <reaction evidence="1 6">
        <text>a beta-lactam + H2O = a substituted beta-amino acid</text>
        <dbReference type="Rhea" id="RHEA:20401"/>
        <dbReference type="ChEBI" id="CHEBI:15377"/>
        <dbReference type="ChEBI" id="CHEBI:35627"/>
        <dbReference type="ChEBI" id="CHEBI:140347"/>
        <dbReference type="EC" id="3.5.2.6"/>
    </reaction>
</comment>
<gene>
    <name evidence="9" type="ORF">FHR23_000071</name>
</gene>
<dbReference type="EMBL" id="JACIJI010000001">
    <property type="protein sequence ID" value="MBB5717164.1"/>
    <property type="molecule type" value="Genomic_DNA"/>
</dbReference>
<dbReference type="GO" id="GO:0008800">
    <property type="term" value="F:beta-lactamase activity"/>
    <property type="evidence" value="ECO:0007669"/>
    <property type="project" value="UniProtKB-UniRule"/>
</dbReference>